<feature type="signal peptide" evidence="1">
    <location>
        <begin position="1"/>
        <end position="23"/>
    </location>
</feature>
<sequence length="197" mass="22863">MKHSFWIFSIFSLLMLAACSSYTVVSDYDRSMPFYDYKTYRWTEQARPGAEDDILVSNPLVYKRIKTNVDRELAAKGFILKERGPVDFTIYAHAGIRERVVVGPPPSGFIYHRGYYRGWRRGSYAAFWYDPYGPWPTVRHFEEGTLIIDIFNSTSNDIAWRGVARGILKDYRSAESLHRDIDEVVGKIMAQFPPVVR</sequence>
<dbReference type="AlphaFoldDB" id="A0A7C5H8P6"/>
<dbReference type="Pfam" id="PF13590">
    <property type="entry name" value="DUF4136"/>
    <property type="match status" value="1"/>
</dbReference>
<accession>A0A7C5H8P6</accession>
<evidence type="ECO:0000259" key="2">
    <source>
        <dbReference type="Pfam" id="PF13590"/>
    </source>
</evidence>
<name>A0A7C5H8P6_9CHLB</name>
<protein>
    <submittedName>
        <fullName evidence="3">DUF4136 domain-containing protein</fullName>
    </submittedName>
</protein>
<dbReference type="PROSITE" id="PS51257">
    <property type="entry name" value="PROKAR_LIPOPROTEIN"/>
    <property type="match status" value="1"/>
</dbReference>
<organism evidence="3">
    <name type="scientific">Chlorobaculum parvum</name>
    <dbReference type="NCBI Taxonomy" id="274539"/>
    <lineage>
        <taxon>Bacteria</taxon>
        <taxon>Pseudomonadati</taxon>
        <taxon>Chlorobiota</taxon>
        <taxon>Chlorobiia</taxon>
        <taxon>Chlorobiales</taxon>
        <taxon>Chlorobiaceae</taxon>
        <taxon>Chlorobaculum</taxon>
    </lineage>
</organism>
<dbReference type="Proteomes" id="UP000886058">
    <property type="component" value="Unassembled WGS sequence"/>
</dbReference>
<proteinExistence type="predicted"/>
<evidence type="ECO:0000313" key="3">
    <source>
        <dbReference type="EMBL" id="HHE32138.1"/>
    </source>
</evidence>
<evidence type="ECO:0000256" key="1">
    <source>
        <dbReference type="SAM" id="SignalP"/>
    </source>
</evidence>
<feature type="chain" id="PRO_5028289052" evidence="1">
    <location>
        <begin position="24"/>
        <end position="197"/>
    </location>
</feature>
<gene>
    <name evidence="3" type="ORF">ENL07_05790</name>
</gene>
<dbReference type="InterPro" id="IPR025411">
    <property type="entry name" value="DUF4136"/>
</dbReference>
<keyword evidence="1" id="KW-0732">Signal</keyword>
<comment type="caution">
    <text evidence="3">The sequence shown here is derived from an EMBL/GenBank/DDBJ whole genome shotgun (WGS) entry which is preliminary data.</text>
</comment>
<reference evidence="3" key="1">
    <citation type="journal article" date="2020" name="mSystems">
        <title>Genome- and Community-Level Interaction Insights into Carbon Utilization and Element Cycling Functions of Hydrothermarchaeota in Hydrothermal Sediment.</title>
        <authorList>
            <person name="Zhou Z."/>
            <person name="Liu Y."/>
            <person name="Xu W."/>
            <person name="Pan J."/>
            <person name="Luo Z.H."/>
            <person name="Li M."/>
        </authorList>
    </citation>
    <scope>NUCLEOTIDE SEQUENCE [LARGE SCALE GENOMIC DNA]</scope>
    <source>
        <strain evidence="3">HyVt-633</strain>
    </source>
</reference>
<dbReference type="EMBL" id="DRSQ01000121">
    <property type="protein sequence ID" value="HHE32138.1"/>
    <property type="molecule type" value="Genomic_DNA"/>
</dbReference>
<feature type="domain" description="DUF4136" evidence="2">
    <location>
        <begin position="24"/>
        <end position="194"/>
    </location>
</feature>
<dbReference type="Gene3D" id="3.30.160.670">
    <property type="match status" value="1"/>
</dbReference>